<keyword evidence="8" id="KW-0066">ATP synthesis</keyword>
<evidence type="ECO:0000256" key="9">
    <source>
        <dbReference type="ARBA" id="ARBA00025198"/>
    </source>
</evidence>
<dbReference type="GO" id="GO:0015986">
    <property type="term" value="P:proton motive force-driven ATP synthesis"/>
    <property type="evidence" value="ECO:0007669"/>
    <property type="project" value="InterPro"/>
</dbReference>
<keyword evidence="13" id="KW-0175">Coiled coil</keyword>
<evidence type="ECO:0000256" key="7">
    <source>
        <dbReference type="ARBA" id="ARBA00023136"/>
    </source>
</evidence>
<comment type="function">
    <text evidence="9">F(1)F(0) ATP synthase produces ATP from ADP in the presence of a proton or sodium gradient. F-type ATPases consist of two structural domains, F(1) containing the extramembraneous catalytic core and F(0) containing the membrane proton channel, linked together by a central stalk and a peripheral stalk. During catalysis, ATP synthesis in the catalytic domain of F(1) is coupled via a rotary mechanism of the central stalk subunits to proton translocation.</text>
</comment>
<comment type="caution">
    <text evidence="14">The sequence shown here is derived from an EMBL/GenBank/DDBJ whole genome shotgun (WGS) entry which is preliminary data.</text>
</comment>
<keyword evidence="6 12" id="KW-0406">Ion transport</keyword>
<keyword evidence="15" id="KW-1185">Reference proteome</keyword>
<evidence type="ECO:0000256" key="13">
    <source>
        <dbReference type="SAM" id="Coils"/>
    </source>
</evidence>
<dbReference type="GO" id="GO:0015078">
    <property type="term" value="F:proton transmembrane transporter activity"/>
    <property type="evidence" value="ECO:0007669"/>
    <property type="project" value="InterPro"/>
</dbReference>
<proteinExistence type="inferred from homology"/>
<keyword evidence="2 12" id="KW-0138">CF(0)</keyword>
<sequence>MDVQLKELIEKIKTDGVKTAEDKAAEILRNAEIKSAEIIDNANKEAQRIKEDAKTEAARAEQSGREALKQAGRDLIIDVKGQVGDLFTGLIKAGTADALSGKALTEGIASVIGNWKGDVEDLSVLVSEKQLKEIDKELKSKLAKEIKAGLEVKPYKGAAAGFRVSEKDGKAFFDFTDEVLADYLSRYLNASLAETLKG</sequence>
<comment type="subcellular location">
    <subcellularLocation>
        <location evidence="11">Endomembrane system</location>
        <topology evidence="11">Single-pass membrane protein</topology>
    </subcellularLocation>
</comment>
<evidence type="ECO:0000313" key="15">
    <source>
        <dbReference type="Proteomes" id="UP000587760"/>
    </source>
</evidence>
<evidence type="ECO:0000256" key="12">
    <source>
        <dbReference type="RuleBase" id="RU003848"/>
    </source>
</evidence>
<reference evidence="14 15" key="1">
    <citation type="submission" date="2020-08" db="EMBL/GenBank/DDBJ databases">
        <title>Genomic Encyclopedia of Type Strains, Phase IV (KMG-IV): sequencing the most valuable type-strain genomes for metagenomic binning, comparative biology and taxonomic classification.</title>
        <authorList>
            <person name="Goeker M."/>
        </authorList>
    </citation>
    <scope>NUCLEOTIDE SEQUENCE [LARGE SCALE GENOMIC DNA]</scope>
    <source>
        <strain evidence="14 15">DSM 2461</strain>
    </source>
</reference>
<keyword evidence="1 12" id="KW-0813">Transport</keyword>
<evidence type="ECO:0000256" key="10">
    <source>
        <dbReference type="ARBA" id="ARBA00025614"/>
    </source>
</evidence>
<dbReference type="RefSeq" id="WP_184743547.1">
    <property type="nucleotide sequence ID" value="NZ_JACHGJ010000001.1"/>
</dbReference>
<evidence type="ECO:0000256" key="8">
    <source>
        <dbReference type="ARBA" id="ARBA00023310"/>
    </source>
</evidence>
<keyword evidence="3 12" id="KW-0812">Transmembrane</keyword>
<name>A0A841R6Z5_9SPIO</name>
<evidence type="ECO:0000313" key="14">
    <source>
        <dbReference type="EMBL" id="MBB6478977.1"/>
    </source>
</evidence>
<dbReference type="GO" id="GO:0012505">
    <property type="term" value="C:endomembrane system"/>
    <property type="evidence" value="ECO:0007669"/>
    <property type="project" value="UniProtKB-SubCell"/>
</dbReference>
<evidence type="ECO:0000256" key="1">
    <source>
        <dbReference type="ARBA" id="ARBA00022448"/>
    </source>
</evidence>
<gene>
    <name evidence="14" type="ORF">HNR50_000610</name>
</gene>
<dbReference type="Proteomes" id="UP000587760">
    <property type="component" value="Unassembled WGS sequence"/>
</dbReference>
<dbReference type="InterPro" id="IPR002146">
    <property type="entry name" value="ATP_synth_b/b'su_bac/chlpt"/>
</dbReference>
<evidence type="ECO:0000256" key="11">
    <source>
        <dbReference type="ARBA" id="ARBA00037847"/>
    </source>
</evidence>
<dbReference type="AlphaFoldDB" id="A0A841R6Z5"/>
<protein>
    <submittedName>
        <fullName evidence="14">V/A-type H+-transporting ATPase subunit E</fullName>
    </submittedName>
</protein>
<organism evidence="14 15">
    <name type="scientific">Spirochaeta isovalerica</name>
    <dbReference type="NCBI Taxonomy" id="150"/>
    <lineage>
        <taxon>Bacteria</taxon>
        <taxon>Pseudomonadati</taxon>
        <taxon>Spirochaetota</taxon>
        <taxon>Spirochaetia</taxon>
        <taxon>Spirochaetales</taxon>
        <taxon>Spirochaetaceae</taxon>
        <taxon>Spirochaeta</taxon>
    </lineage>
</organism>
<comment type="similarity">
    <text evidence="12">Belongs to the ATPase B chain family.</text>
</comment>
<evidence type="ECO:0000256" key="5">
    <source>
        <dbReference type="ARBA" id="ARBA00022989"/>
    </source>
</evidence>
<dbReference type="EMBL" id="JACHGJ010000001">
    <property type="protein sequence ID" value="MBB6478977.1"/>
    <property type="molecule type" value="Genomic_DNA"/>
</dbReference>
<evidence type="ECO:0000256" key="2">
    <source>
        <dbReference type="ARBA" id="ARBA00022547"/>
    </source>
</evidence>
<dbReference type="GO" id="GO:0045259">
    <property type="term" value="C:proton-transporting ATP synthase complex"/>
    <property type="evidence" value="ECO:0007669"/>
    <property type="project" value="UniProtKB-KW"/>
</dbReference>
<keyword evidence="4 12" id="KW-0375">Hydrogen ion transport</keyword>
<dbReference type="Gene3D" id="1.20.5.2950">
    <property type="match status" value="1"/>
</dbReference>
<dbReference type="Pfam" id="PF00430">
    <property type="entry name" value="ATP-synt_B"/>
    <property type="match status" value="1"/>
</dbReference>
<evidence type="ECO:0000256" key="4">
    <source>
        <dbReference type="ARBA" id="ARBA00022781"/>
    </source>
</evidence>
<comment type="function">
    <text evidence="10">Component of the F(0) channel, it forms part of the peripheral stalk, linking F(1) to F(0). The b'-subunit is a diverged and duplicated form of b found in plants and photosynthetic bacteria.</text>
</comment>
<keyword evidence="5" id="KW-1133">Transmembrane helix</keyword>
<keyword evidence="7" id="KW-0472">Membrane</keyword>
<evidence type="ECO:0000256" key="3">
    <source>
        <dbReference type="ARBA" id="ARBA00022692"/>
    </source>
</evidence>
<accession>A0A841R6Z5</accession>
<evidence type="ECO:0000256" key="6">
    <source>
        <dbReference type="ARBA" id="ARBA00023065"/>
    </source>
</evidence>
<feature type="coiled-coil region" evidence="13">
    <location>
        <begin position="36"/>
        <end position="70"/>
    </location>
</feature>